<sequence length="173" mass="20139">MKILALVRHEKRPLGTRQISRQPSAPWFHSLPPFAFIDETVSEKISRIVVQRQGIAQNRIIDPLWIWYKCRRIQRLGKVCRLLSLVRQLLWRTLSDIHPQVMEVESWAMTIDDRGGEMGNDNANVDSRKVNDDRRMMDGDCERRGRTGGQWPGKVAQQQGRNHMLHDPVDGHK</sequence>
<evidence type="ECO:0000313" key="3">
    <source>
        <dbReference type="Proteomes" id="UP000250043"/>
    </source>
</evidence>
<feature type="compositionally biased region" description="Basic and acidic residues" evidence="1">
    <location>
        <begin position="135"/>
        <end position="145"/>
    </location>
</feature>
<keyword evidence="3" id="KW-1185">Reference proteome</keyword>
<accession>A0A8E2AGA7</accession>
<organism evidence="2 3">
    <name type="scientific">Obba rivulosa</name>
    <dbReference type="NCBI Taxonomy" id="1052685"/>
    <lineage>
        <taxon>Eukaryota</taxon>
        <taxon>Fungi</taxon>
        <taxon>Dikarya</taxon>
        <taxon>Basidiomycota</taxon>
        <taxon>Agaricomycotina</taxon>
        <taxon>Agaricomycetes</taxon>
        <taxon>Polyporales</taxon>
        <taxon>Gelatoporiaceae</taxon>
        <taxon>Obba</taxon>
    </lineage>
</organism>
<reference evidence="2 3" key="1">
    <citation type="submission" date="2016-07" db="EMBL/GenBank/DDBJ databases">
        <title>Draft genome of the white-rot fungus Obba rivulosa 3A-2.</title>
        <authorList>
            <consortium name="DOE Joint Genome Institute"/>
            <person name="Miettinen O."/>
            <person name="Riley R."/>
            <person name="Acob R."/>
            <person name="Barry K."/>
            <person name="Cullen D."/>
            <person name="De Vries R."/>
            <person name="Hainaut M."/>
            <person name="Hatakka A."/>
            <person name="Henrissat B."/>
            <person name="Hilden K."/>
            <person name="Kuo R."/>
            <person name="Labutti K."/>
            <person name="Lipzen A."/>
            <person name="Makela M.R."/>
            <person name="Sandor L."/>
            <person name="Spatafora J.W."/>
            <person name="Grigoriev I.V."/>
            <person name="Hibbett D.S."/>
        </authorList>
    </citation>
    <scope>NUCLEOTIDE SEQUENCE [LARGE SCALE GENOMIC DNA]</scope>
    <source>
        <strain evidence="2 3">3A-2</strain>
    </source>
</reference>
<evidence type="ECO:0000256" key="1">
    <source>
        <dbReference type="SAM" id="MobiDB-lite"/>
    </source>
</evidence>
<proteinExistence type="predicted"/>
<dbReference type="Proteomes" id="UP000250043">
    <property type="component" value="Unassembled WGS sequence"/>
</dbReference>
<dbReference type="EMBL" id="KV722757">
    <property type="protein sequence ID" value="OCH83946.1"/>
    <property type="molecule type" value="Genomic_DNA"/>
</dbReference>
<feature type="region of interest" description="Disordered" evidence="1">
    <location>
        <begin position="135"/>
        <end position="173"/>
    </location>
</feature>
<gene>
    <name evidence="2" type="ORF">OBBRIDRAFT_808609</name>
</gene>
<protein>
    <submittedName>
        <fullName evidence="2">Uncharacterized protein</fullName>
    </submittedName>
</protein>
<feature type="compositionally biased region" description="Basic and acidic residues" evidence="1">
    <location>
        <begin position="164"/>
        <end position="173"/>
    </location>
</feature>
<evidence type="ECO:0000313" key="2">
    <source>
        <dbReference type="EMBL" id="OCH83946.1"/>
    </source>
</evidence>
<name>A0A8E2AGA7_9APHY</name>
<dbReference type="AlphaFoldDB" id="A0A8E2AGA7"/>